<feature type="compositionally biased region" description="Basic and acidic residues" evidence="3">
    <location>
        <begin position="135"/>
        <end position="145"/>
    </location>
</feature>
<feature type="domain" description="PUM-HD" evidence="4">
    <location>
        <begin position="550"/>
        <end position="914"/>
    </location>
</feature>
<comment type="caution">
    <text evidence="5">The sequence shown here is derived from an EMBL/GenBank/DDBJ whole genome shotgun (WGS) entry which is preliminary data.</text>
</comment>
<dbReference type="PROSITE" id="PS50303">
    <property type="entry name" value="PUM_HD"/>
    <property type="match status" value="1"/>
</dbReference>
<feature type="repeat" description="Pumilio" evidence="2">
    <location>
        <begin position="652"/>
        <end position="695"/>
    </location>
</feature>
<dbReference type="PANTHER" id="PTHR12537">
    <property type="entry name" value="RNA BINDING PROTEIN PUMILIO-RELATED"/>
    <property type="match status" value="1"/>
</dbReference>
<dbReference type="InterPro" id="IPR001313">
    <property type="entry name" value="Pumilio_RNA-bd_rpt"/>
</dbReference>
<proteinExistence type="predicted"/>
<feature type="compositionally biased region" description="Low complexity" evidence="3">
    <location>
        <begin position="343"/>
        <end position="357"/>
    </location>
</feature>
<dbReference type="Proteomes" id="UP001465976">
    <property type="component" value="Unassembled WGS sequence"/>
</dbReference>
<feature type="compositionally biased region" description="Low complexity" evidence="3">
    <location>
        <begin position="177"/>
        <end position="194"/>
    </location>
</feature>
<feature type="compositionally biased region" description="Low complexity" evidence="3">
    <location>
        <begin position="23"/>
        <end position="38"/>
    </location>
</feature>
<dbReference type="SUPFAM" id="SSF48371">
    <property type="entry name" value="ARM repeat"/>
    <property type="match status" value="1"/>
</dbReference>
<organism evidence="5 6">
    <name type="scientific">Marasmius crinis-equi</name>
    <dbReference type="NCBI Taxonomy" id="585013"/>
    <lineage>
        <taxon>Eukaryota</taxon>
        <taxon>Fungi</taxon>
        <taxon>Dikarya</taxon>
        <taxon>Basidiomycota</taxon>
        <taxon>Agaricomycotina</taxon>
        <taxon>Agaricomycetes</taxon>
        <taxon>Agaricomycetidae</taxon>
        <taxon>Agaricales</taxon>
        <taxon>Marasmiineae</taxon>
        <taxon>Marasmiaceae</taxon>
        <taxon>Marasmius</taxon>
    </lineage>
</organism>
<keyword evidence="1" id="KW-0677">Repeat</keyword>
<gene>
    <name evidence="5" type="primary">mpf1</name>
    <name evidence="5" type="ORF">V5O48_014516</name>
</gene>
<evidence type="ECO:0000256" key="3">
    <source>
        <dbReference type="SAM" id="MobiDB-lite"/>
    </source>
</evidence>
<evidence type="ECO:0000256" key="1">
    <source>
        <dbReference type="ARBA" id="ARBA00022737"/>
    </source>
</evidence>
<sequence>MPSPQSMTMLDVDQHPRQRQPVPTATTAPPASATTAASIWAPQPQPSETTWPRTLDSFSRVVADREPQHQQGQVAVRPELHHTTSMPSTMTTATAPLVTREDVFGPTPPQLNDARLLQQQQQHQQQPKEVGVIGDGRKTVTPEFDNSHVEQLLRTLDLNSPGPYHLKQKPSSLNLNFDHSSSRSPDFSPISISSALPTPTDLSPARSFVENGNYKEQNIGLNSPTDLLAAARANQPGASAYLAQQHGLIYDPPSPTRTATGNPAPYSPMHPMQSNAASYLQSTDLSSYTTLFKNLMEQQQSPTAVASNMSIPSYSPYVNHPALALATADANQRLFGIGGSPTSASPSQLLQASLRRSTGSADGSIGPYTDASSVQNSIARGLAGSSASEWAHIPPQVLQHQAMLAHQQQQAAATAAALQSYQLQQLQQRQMQADGTDGANSPLGEWQRMVEDGKLPPSLSHNGTSVATNTTSGPIGLGIVGYGAPAATSGTNAPGGGMSGVSGLEDSIHAVPQHMRSVSSYASPYPSTYPSGQQQQSQDSQTSSHTNAHQRHSTSGSPRDSHEPLQPINFLSLLHPSSSPPYHSFVARIIKSSDQQASIFLQQKLKVADAGERSKIVDAICARGFEMMAHRFGNWAVQRCLEAASSADERKKIVMCMRGRVVELATNCYGCHVLQKALDCEEDIRLLIVSELLLGDPAQTLVNKHASHVWSKIMELSWTPPAPPIFAYVNKSLRGKWAALACHETGSLVVQHAFENLEDNAKDGIVDELLNQGSAVFSEVAKNQWGSYCVQHILEHGSDKHRQLTLDHLINDLLDYATNEQGYKSITKALKEGGKDTLVRVIKRMCEPAKSGSRRAMVVDLALSVTGSQLIASVLPTADKDQRALLYECIRGHIVTLRGCKTGSKVIWLFDRMRAYYGY</sequence>
<evidence type="ECO:0000259" key="4">
    <source>
        <dbReference type="PROSITE" id="PS50303"/>
    </source>
</evidence>
<name>A0ABR3EX49_9AGAR</name>
<feature type="compositionally biased region" description="Low complexity" evidence="3">
    <location>
        <begin position="517"/>
        <end position="544"/>
    </location>
</feature>
<reference evidence="5 6" key="1">
    <citation type="submission" date="2024-02" db="EMBL/GenBank/DDBJ databases">
        <title>A draft genome for the cacao thread blight pathogen Marasmius crinis-equi.</title>
        <authorList>
            <person name="Cohen S.P."/>
            <person name="Baruah I.K."/>
            <person name="Amoako-Attah I."/>
            <person name="Bukari Y."/>
            <person name="Meinhardt L.W."/>
            <person name="Bailey B.A."/>
        </authorList>
    </citation>
    <scope>NUCLEOTIDE SEQUENCE [LARGE SCALE GENOMIC DNA]</scope>
    <source>
        <strain evidence="5 6">GH-76</strain>
    </source>
</reference>
<dbReference type="EMBL" id="JBAHYK010001577">
    <property type="protein sequence ID" value="KAL0567481.1"/>
    <property type="molecule type" value="Genomic_DNA"/>
</dbReference>
<keyword evidence="6" id="KW-1185">Reference proteome</keyword>
<protein>
    <submittedName>
        <fullName evidence="5">Meiotic PUF protein 1</fullName>
    </submittedName>
</protein>
<dbReference type="PANTHER" id="PTHR12537:SF48">
    <property type="entry name" value="MEIOTIC COILED-COIL PROTEIN 2"/>
    <property type="match status" value="1"/>
</dbReference>
<feature type="region of interest" description="Disordered" evidence="3">
    <location>
        <begin position="1"/>
        <end position="91"/>
    </location>
</feature>
<dbReference type="Pfam" id="PF00806">
    <property type="entry name" value="PUF"/>
    <property type="match status" value="5"/>
</dbReference>
<evidence type="ECO:0000256" key="2">
    <source>
        <dbReference type="PROSITE-ProRule" id="PRU00317"/>
    </source>
</evidence>
<accession>A0ABR3EX49</accession>
<feature type="region of interest" description="Disordered" evidence="3">
    <location>
        <begin position="338"/>
        <end position="368"/>
    </location>
</feature>
<dbReference type="InterPro" id="IPR011989">
    <property type="entry name" value="ARM-like"/>
</dbReference>
<feature type="region of interest" description="Disordered" evidence="3">
    <location>
        <begin position="517"/>
        <end position="565"/>
    </location>
</feature>
<dbReference type="InterPro" id="IPR033133">
    <property type="entry name" value="PUM-HD"/>
</dbReference>
<feature type="repeat" description="Pumilio" evidence="2">
    <location>
        <begin position="768"/>
        <end position="807"/>
    </location>
</feature>
<evidence type="ECO:0000313" key="5">
    <source>
        <dbReference type="EMBL" id="KAL0567481.1"/>
    </source>
</evidence>
<feature type="region of interest" description="Disordered" evidence="3">
    <location>
        <begin position="159"/>
        <end position="199"/>
    </location>
</feature>
<dbReference type="PROSITE" id="PS50302">
    <property type="entry name" value="PUM"/>
    <property type="match status" value="3"/>
</dbReference>
<dbReference type="InterPro" id="IPR016024">
    <property type="entry name" value="ARM-type_fold"/>
</dbReference>
<evidence type="ECO:0000313" key="6">
    <source>
        <dbReference type="Proteomes" id="UP001465976"/>
    </source>
</evidence>
<feature type="region of interest" description="Disordered" evidence="3">
    <location>
        <begin position="118"/>
        <end position="145"/>
    </location>
</feature>
<dbReference type="Gene3D" id="1.25.10.10">
    <property type="entry name" value="Leucine-rich Repeat Variant"/>
    <property type="match status" value="1"/>
</dbReference>
<feature type="repeat" description="Pumilio" evidence="2">
    <location>
        <begin position="732"/>
        <end position="767"/>
    </location>
</feature>
<dbReference type="SMART" id="SM00025">
    <property type="entry name" value="Pumilio"/>
    <property type="match status" value="5"/>
</dbReference>